<sequence>MMLKCVAIDDEPLARECITNYIQEVDFLTLAGTGSNPVDLTRLLDEQAIDLIFLDIQMPIISGIEFLKMVQNPPMVIITTAYPSYALEGFQLDVLDYLVKPITFSRFFKAVTKAKDYHQLLSRPAVSEISDKIVLTADYFFIKCDYKYERIYFNDILYIQAMQNYITIYTTKGKYMTLLYLKSIEEKLDGQQFIRVHKSYIVSIPKIESIENNEIVMQSFRIPISRSYHDEVIDRVVNDRLWKK</sequence>
<dbReference type="RefSeq" id="WP_245840467.1">
    <property type="nucleotide sequence ID" value="NZ_FUZU01000001.1"/>
</dbReference>
<feature type="domain" description="Response regulatory" evidence="2">
    <location>
        <begin position="4"/>
        <end position="115"/>
    </location>
</feature>
<dbReference type="GO" id="GO:0003677">
    <property type="term" value="F:DNA binding"/>
    <property type="evidence" value="ECO:0007669"/>
    <property type="project" value="InterPro"/>
</dbReference>
<dbReference type="GO" id="GO:0000156">
    <property type="term" value="F:phosphorelay response regulator activity"/>
    <property type="evidence" value="ECO:0007669"/>
    <property type="project" value="InterPro"/>
</dbReference>
<dbReference type="Pfam" id="PF00072">
    <property type="entry name" value="Response_reg"/>
    <property type="match status" value="1"/>
</dbReference>
<keyword evidence="1" id="KW-0597">Phosphoprotein</keyword>
<dbReference type="PROSITE" id="PS50110">
    <property type="entry name" value="RESPONSE_REGULATORY"/>
    <property type="match status" value="1"/>
</dbReference>
<evidence type="ECO:0000256" key="1">
    <source>
        <dbReference type="PROSITE-ProRule" id="PRU00169"/>
    </source>
</evidence>
<dbReference type="Gene3D" id="2.40.50.1020">
    <property type="entry name" value="LytTr DNA-binding domain"/>
    <property type="match status" value="1"/>
</dbReference>
<gene>
    <name evidence="4" type="ORF">SAMN05660236_0780</name>
</gene>
<evidence type="ECO:0000259" key="2">
    <source>
        <dbReference type="PROSITE" id="PS50110"/>
    </source>
</evidence>
<dbReference type="AlphaFoldDB" id="A0A1T5J659"/>
<accession>A0A1T5J659</accession>
<keyword evidence="5" id="KW-1185">Reference proteome</keyword>
<dbReference type="PANTHER" id="PTHR37299:SF1">
    <property type="entry name" value="STAGE 0 SPORULATION PROTEIN A HOMOLOG"/>
    <property type="match status" value="1"/>
</dbReference>
<feature type="domain" description="HTH LytTR-type" evidence="3">
    <location>
        <begin position="154"/>
        <end position="243"/>
    </location>
</feature>
<dbReference type="EMBL" id="FUZU01000001">
    <property type="protein sequence ID" value="SKC46723.1"/>
    <property type="molecule type" value="Genomic_DNA"/>
</dbReference>
<dbReference type="Gene3D" id="3.40.50.2300">
    <property type="match status" value="1"/>
</dbReference>
<proteinExistence type="predicted"/>
<dbReference type="InterPro" id="IPR011006">
    <property type="entry name" value="CheY-like_superfamily"/>
</dbReference>
<protein>
    <submittedName>
        <fullName evidence="4">Two component transcriptional regulator, LytTR family</fullName>
    </submittedName>
</protein>
<dbReference type="PROSITE" id="PS50930">
    <property type="entry name" value="HTH_LYTTR"/>
    <property type="match status" value="1"/>
</dbReference>
<dbReference type="STRING" id="688867.SAMN05660236_0780"/>
<dbReference type="PANTHER" id="PTHR37299">
    <property type="entry name" value="TRANSCRIPTIONAL REGULATOR-RELATED"/>
    <property type="match status" value="1"/>
</dbReference>
<dbReference type="Pfam" id="PF04397">
    <property type="entry name" value="LytTR"/>
    <property type="match status" value="1"/>
</dbReference>
<dbReference type="InterPro" id="IPR007492">
    <property type="entry name" value="LytTR_DNA-bd_dom"/>
</dbReference>
<organism evidence="4 5">
    <name type="scientific">Ohtaekwangia koreensis</name>
    <dbReference type="NCBI Taxonomy" id="688867"/>
    <lineage>
        <taxon>Bacteria</taxon>
        <taxon>Pseudomonadati</taxon>
        <taxon>Bacteroidota</taxon>
        <taxon>Cytophagia</taxon>
        <taxon>Cytophagales</taxon>
        <taxon>Fulvivirgaceae</taxon>
        <taxon>Ohtaekwangia</taxon>
    </lineage>
</organism>
<evidence type="ECO:0000313" key="5">
    <source>
        <dbReference type="Proteomes" id="UP000190961"/>
    </source>
</evidence>
<dbReference type="InterPro" id="IPR001789">
    <property type="entry name" value="Sig_transdc_resp-reg_receiver"/>
</dbReference>
<evidence type="ECO:0000313" key="4">
    <source>
        <dbReference type="EMBL" id="SKC46723.1"/>
    </source>
</evidence>
<dbReference type="Proteomes" id="UP000190961">
    <property type="component" value="Unassembled WGS sequence"/>
</dbReference>
<reference evidence="4 5" key="1">
    <citation type="submission" date="2017-02" db="EMBL/GenBank/DDBJ databases">
        <authorList>
            <person name="Peterson S.W."/>
        </authorList>
    </citation>
    <scope>NUCLEOTIDE SEQUENCE [LARGE SCALE GENOMIC DNA]</scope>
    <source>
        <strain evidence="4 5">DSM 25262</strain>
    </source>
</reference>
<feature type="modified residue" description="4-aspartylphosphate" evidence="1">
    <location>
        <position position="55"/>
    </location>
</feature>
<name>A0A1T5J659_9BACT</name>
<dbReference type="SUPFAM" id="SSF52172">
    <property type="entry name" value="CheY-like"/>
    <property type="match status" value="1"/>
</dbReference>
<dbReference type="SMART" id="SM00850">
    <property type="entry name" value="LytTR"/>
    <property type="match status" value="1"/>
</dbReference>
<dbReference type="SMART" id="SM00448">
    <property type="entry name" value="REC"/>
    <property type="match status" value="1"/>
</dbReference>
<dbReference type="InterPro" id="IPR046947">
    <property type="entry name" value="LytR-like"/>
</dbReference>
<evidence type="ECO:0000259" key="3">
    <source>
        <dbReference type="PROSITE" id="PS50930"/>
    </source>
</evidence>